<keyword evidence="7" id="KW-1185">Reference proteome</keyword>
<dbReference type="Proteomes" id="UP001500943">
    <property type="component" value="Unassembled WGS sequence"/>
</dbReference>
<reference evidence="6 7" key="1">
    <citation type="journal article" date="2019" name="Int. J. Syst. Evol. Microbiol.">
        <title>The Global Catalogue of Microorganisms (GCM) 10K type strain sequencing project: providing services to taxonomists for standard genome sequencing and annotation.</title>
        <authorList>
            <consortium name="The Broad Institute Genomics Platform"/>
            <consortium name="The Broad Institute Genome Sequencing Center for Infectious Disease"/>
            <person name="Wu L."/>
            <person name="Ma J."/>
        </authorList>
    </citation>
    <scope>NUCLEOTIDE SEQUENCE [LARGE SCALE GENOMIC DNA]</scope>
    <source>
        <strain evidence="6 7">JCM 12762</strain>
    </source>
</reference>
<evidence type="ECO:0000256" key="2">
    <source>
        <dbReference type="ARBA" id="ARBA00022448"/>
    </source>
</evidence>
<dbReference type="InterPro" id="IPR050492">
    <property type="entry name" value="Bact_metal-bind_prot9"/>
</dbReference>
<keyword evidence="4 5" id="KW-0732">Signal</keyword>
<dbReference type="InterPro" id="IPR006127">
    <property type="entry name" value="ZnuA-like"/>
</dbReference>
<dbReference type="PROSITE" id="PS51257">
    <property type="entry name" value="PROKAR_LIPOPROTEIN"/>
    <property type="match status" value="1"/>
</dbReference>
<keyword evidence="3" id="KW-0479">Metal-binding</keyword>
<gene>
    <name evidence="6" type="ORF">GCM10009655_08480</name>
</gene>
<protein>
    <submittedName>
        <fullName evidence="6">Zinc ABC transporter substrate-binding protein</fullName>
    </submittedName>
</protein>
<dbReference type="RefSeq" id="WP_343923487.1">
    <property type="nucleotide sequence ID" value="NZ_BAAAKW010000017.1"/>
</dbReference>
<dbReference type="Gene3D" id="3.40.50.1980">
    <property type="entry name" value="Nitrogenase molybdenum iron protein domain"/>
    <property type="match status" value="2"/>
</dbReference>
<evidence type="ECO:0000256" key="5">
    <source>
        <dbReference type="SAM" id="SignalP"/>
    </source>
</evidence>
<comment type="subcellular location">
    <subcellularLocation>
        <location evidence="1">Cell envelope</location>
    </subcellularLocation>
</comment>
<dbReference type="SUPFAM" id="SSF53807">
    <property type="entry name" value="Helical backbone' metal receptor"/>
    <property type="match status" value="1"/>
</dbReference>
<evidence type="ECO:0000313" key="7">
    <source>
        <dbReference type="Proteomes" id="UP001500943"/>
    </source>
</evidence>
<evidence type="ECO:0000256" key="3">
    <source>
        <dbReference type="ARBA" id="ARBA00022723"/>
    </source>
</evidence>
<name>A0ABN1VHE0_9MICO</name>
<feature type="signal peptide" evidence="5">
    <location>
        <begin position="1"/>
        <end position="26"/>
    </location>
</feature>
<comment type="caution">
    <text evidence="6">The sequence shown here is derived from an EMBL/GenBank/DDBJ whole genome shotgun (WGS) entry which is preliminary data.</text>
</comment>
<evidence type="ECO:0000256" key="1">
    <source>
        <dbReference type="ARBA" id="ARBA00004196"/>
    </source>
</evidence>
<sequence>MSRFISSRSLTLTTGAVLAVSALTLAGCSATTPPEDDGKIDVVASTSVYGNLVSTLGGDAVSVTSLIDNAAQDPHSYEGSARDQLAVSRADLVVLNGGGYDPFAEALYESSGASAILITAVDASGLLEDDPQHNDADENTTDDGHDHIEGFNEHVWYSFSAMEHIAEHISDELTALDPASSEEFDTNLAAFLIELGDLESQADQISELAAARGAAVTEPVAVYLLEAVGLRDITPPDFSQAIEEGADVPPTALKDVLDLIESGRAALLAYNEQTASPETERVQLTATEEGVPVVSFTETLPEGSNYVEWMSSNLDALAAALAE</sequence>
<evidence type="ECO:0000256" key="4">
    <source>
        <dbReference type="ARBA" id="ARBA00022729"/>
    </source>
</evidence>
<accession>A0ABN1VHE0</accession>
<feature type="chain" id="PRO_5046101270" evidence="5">
    <location>
        <begin position="27"/>
        <end position="323"/>
    </location>
</feature>
<dbReference type="Pfam" id="PF01297">
    <property type="entry name" value="ZnuA"/>
    <property type="match status" value="1"/>
</dbReference>
<dbReference type="PANTHER" id="PTHR42953:SF1">
    <property type="entry name" value="METAL-BINDING PROTEIN HI_0362-RELATED"/>
    <property type="match status" value="1"/>
</dbReference>
<dbReference type="PANTHER" id="PTHR42953">
    <property type="entry name" value="HIGH-AFFINITY ZINC UPTAKE SYSTEM PROTEIN ZNUA-RELATED"/>
    <property type="match status" value="1"/>
</dbReference>
<dbReference type="EMBL" id="BAAAKW010000017">
    <property type="protein sequence ID" value="GAA1211642.1"/>
    <property type="molecule type" value="Genomic_DNA"/>
</dbReference>
<organism evidence="6 7">
    <name type="scientific">Rhodoglobus aureus</name>
    <dbReference type="NCBI Taxonomy" id="191497"/>
    <lineage>
        <taxon>Bacteria</taxon>
        <taxon>Bacillati</taxon>
        <taxon>Actinomycetota</taxon>
        <taxon>Actinomycetes</taxon>
        <taxon>Micrococcales</taxon>
        <taxon>Microbacteriaceae</taxon>
        <taxon>Rhodoglobus</taxon>
    </lineage>
</organism>
<proteinExistence type="predicted"/>
<keyword evidence="2" id="KW-0813">Transport</keyword>
<evidence type="ECO:0000313" key="6">
    <source>
        <dbReference type="EMBL" id="GAA1211642.1"/>
    </source>
</evidence>